<evidence type="ECO:0000259" key="1">
    <source>
        <dbReference type="Pfam" id="PF01408"/>
    </source>
</evidence>
<organism evidence="2 3">
    <name type="scientific">Maritalea myrionectae</name>
    <dbReference type="NCBI Taxonomy" id="454601"/>
    <lineage>
        <taxon>Bacteria</taxon>
        <taxon>Pseudomonadati</taxon>
        <taxon>Pseudomonadota</taxon>
        <taxon>Alphaproteobacteria</taxon>
        <taxon>Hyphomicrobiales</taxon>
        <taxon>Devosiaceae</taxon>
        <taxon>Maritalea</taxon>
    </lineage>
</organism>
<dbReference type="PANTHER" id="PTHR43377">
    <property type="entry name" value="BILIVERDIN REDUCTASE A"/>
    <property type="match status" value="1"/>
</dbReference>
<keyword evidence="3" id="KW-1185">Reference proteome</keyword>
<evidence type="ECO:0000313" key="3">
    <source>
        <dbReference type="Proteomes" id="UP000258927"/>
    </source>
</evidence>
<dbReference type="Proteomes" id="UP000258927">
    <property type="component" value="Chromosome"/>
</dbReference>
<dbReference type="Pfam" id="PF01408">
    <property type="entry name" value="GFO_IDH_MocA"/>
    <property type="match status" value="1"/>
</dbReference>
<accession>A0A2R4M9M1</accession>
<gene>
    <name evidence="2" type="ORF">MXMO3_00189</name>
</gene>
<dbReference type="EMBL" id="CP021330">
    <property type="protein sequence ID" value="AVX02737.1"/>
    <property type="molecule type" value="Genomic_DNA"/>
</dbReference>
<reference evidence="2 3" key="1">
    <citation type="submission" date="2017-05" db="EMBL/GenBank/DDBJ databases">
        <title>Genome Analysis of Maritalea myrionectae HL2708#5.</title>
        <authorList>
            <consortium name="Cotde Inc.-PKNU"/>
            <person name="Jang D."/>
            <person name="Oh H.-M."/>
        </authorList>
    </citation>
    <scope>NUCLEOTIDE SEQUENCE [LARGE SCALE GENOMIC DNA]</scope>
    <source>
        <strain evidence="2 3">HL2708#5</strain>
    </source>
</reference>
<dbReference type="KEGG" id="mmyr:MXMO3_00189"/>
<dbReference type="Gene3D" id="3.40.50.720">
    <property type="entry name" value="NAD(P)-binding Rossmann-like Domain"/>
    <property type="match status" value="1"/>
</dbReference>
<name>A0A2R4M9M1_9HYPH</name>
<sequence>MTKSIAVIGLGIMGQRMLQALSTNPAFDVTHMWDPSDAAQSAALAIAPNATIPDTAEAAIDAVDLVYLACPPAPRHVYAKYAADLGKPLFLEKPLGTDISASRELVRHLEATNVAAAVNFVQATGEPLAHIQSAKSSGDMGALAGIDIFVSYAQWPRAWQVKADWLRFRAEGGMTREVISHFMFFAERLMGPVELEWAHVDYPDAELCETDLAARLTNRDGIKLNVFAAVGGAQPDRQEIFVKGEKQSFSVRQFSELWVSDGGEFNQIVAPGDNARIDGLHAQLKHFAQLIEGKDYLLATPQEALSVQEKIEAMLAS</sequence>
<proteinExistence type="predicted"/>
<dbReference type="Gene3D" id="3.30.360.10">
    <property type="entry name" value="Dihydrodipicolinate Reductase, domain 2"/>
    <property type="match status" value="1"/>
</dbReference>
<evidence type="ECO:0000313" key="2">
    <source>
        <dbReference type="EMBL" id="AVX02737.1"/>
    </source>
</evidence>
<dbReference type="SUPFAM" id="SSF51735">
    <property type="entry name" value="NAD(P)-binding Rossmann-fold domains"/>
    <property type="match status" value="1"/>
</dbReference>
<feature type="domain" description="Gfo/Idh/MocA-like oxidoreductase N-terminal" evidence="1">
    <location>
        <begin position="4"/>
        <end position="120"/>
    </location>
</feature>
<dbReference type="InterPro" id="IPR051450">
    <property type="entry name" value="Gfo/Idh/MocA_Oxidoreductases"/>
</dbReference>
<dbReference type="InterPro" id="IPR000683">
    <property type="entry name" value="Gfo/Idh/MocA-like_OxRdtase_N"/>
</dbReference>
<dbReference type="GO" id="GO:0000166">
    <property type="term" value="F:nucleotide binding"/>
    <property type="evidence" value="ECO:0007669"/>
    <property type="project" value="InterPro"/>
</dbReference>
<dbReference type="PANTHER" id="PTHR43377:SF1">
    <property type="entry name" value="BILIVERDIN REDUCTASE A"/>
    <property type="match status" value="1"/>
</dbReference>
<dbReference type="RefSeq" id="WP_117394650.1">
    <property type="nucleotide sequence ID" value="NZ_CP021330.1"/>
</dbReference>
<dbReference type="InterPro" id="IPR036291">
    <property type="entry name" value="NAD(P)-bd_dom_sf"/>
</dbReference>
<protein>
    <recommendedName>
        <fullName evidence="1">Gfo/Idh/MocA-like oxidoreductase N-terminal domain-containing protein</fullName>
    </recommendedName>
</protein>
<dbReference type="STRING" id="1122213.GCA_000423365_02903"/>
<dbReference type="AlphaFoldDB" id="A0A2R4M9M1"/>